<dbReference type="InterPro" id="IPR036908">
    <property type="entry name" value="RlpA-like_sf"/>
</dbReference>
<dbReference type="PROSITE" id="PS50842">
    <property type="entry name" value="EXPANSIN_EG45"/>
    <property type="match status" value="1"/>
</dbReference>
<organism evidence="4 5">
    <name type="scientific">Prototheca wickerhamii</name>
    <dbReference type="NCBI Taxonomy" id="3111"/>
    <lineage>
        <taxon>Eukaryota</taxon>
        <taxon>Viridiplantae</taxon>
        <taxon>Chlorophyta</taxon>
        <taxon>core chlorophytes</taxon>
        <taxon>Trebouxiophyceae</taxon>
        <taxon>Chlorellales</taxon>
        <taxon>Chlorellaceae</taxon>
        <taxon>Prototheca</taxon>
    </lineage>
</organism>
<gene>
    <name evidence="4" type="ORF">QBZ16_002304</name>
</gene>
<reference evidence="4" key="1">
    <citation type="submission" date="2021-01" db="EMBL/GenBank/DDBJ databases">
        <authorList>
            <person name="Eckstrom K.M.E."/>
        </authorList>
    </citation>
    <scope>NUCLEOTIDE SEQUENCE</scope>
    <source>
        <strain evidence="4">UVCC 0001</strain>
    </source>
</reference>
<proteinExistence type="predicted"/>
<feature type="region of interest" description="Disordered" evidence="2">
    <location>
        <begin position="350"/>
        <end position="379"/>
    </location>
</feature>
<evidence type="ECO:0000256" key="2">
    <source>
        <dbReference type="SAM" id="MobiDB-lite"/>
    </source>
</evidence>
<feature type="domain" description="Expansin-like EG45" evidence="3">
    <location>
        <begin position="135"/>
        <end position="237"/>
    </location>
</feature>
<dbReference type="PANTHER" id="PTHR31836:SF21">
    <property type="entry name" value="EXPANSIN-LIKE PROTEIN 7"/>
    <property type="match status" value="1"/>
</dbReference>
<protein>
    <recommendedName>
        <fullName evidence="3">Expansin-like EG45 domain-containing protein</fullName>
    </recommendedName>
</protein>
<evidence type="ECO:0000259" key="3">
    <source>
        <dbReference type="PROSITE" id="PS50842"/>
    </source>
</evidence>
<evidence type="ECO:0000313" key="4">
    <source>
        <dbReference type="EMBL" id="KAK2079909.1"/>
    </source>
</evidence>
<sequence length="379" mass="39929">MGVALADGSLVGPRRHLSAVLAPETAPKGAAAPGLVPGPEVEMELASVPAPQPVLAPAPFAVLPPSISSPANPPPPSPNWVHVTTNLTSFVSPGRAYTPPLSAKQESNLKLVSTWKQGLATVSASRNFSAIGAQNLNCGTGYLNPYFREHFVGISSALYAQGQYCGLCMNVTCVDTVCPRAMLDFAIFTIVDSCEQCGDSDFTISAPGEGNLTGVDYNLNPTLRFAWTPVTCDSQVSGGIRLWPSNQNNAFFVGINLSNVMGHVASVTLSGVSMTYQSYGYWTINSPSKALELPTPLTLTMTSSSGQSLSVVLPGLVALGPRRQLQDHQRLSAPAPRRREMPLFHTHTHVVPPIHSSSSSMSPAGTRPAANSGRRGQGI</sequence>
<evidence type="ECO:0000256" key="1">
    <source>
        <dbReference type="ARBA" id="ARBA00022729"/>
    </source>
</evidence>
<dbReference type="PANTHER" id="PTHR31836">
    <property type="match status" value="1"/>
</dbReference>
<comment type="caution">
    <text evidence="4">The sequence shown here is derived from an EMBL/GenBank/DDBJ whole genome shotgun (WGS) entry which is preliminary data.</text>
</comment>
<dbReference type="SUPFAM" id="SSF50685">
    <property type="entry name" value="Barwin-like endoglucanases"/>
    <property type="match status" value="1"/>
</dbReference>
<dbReference type="AlphaFoldDB" id="A0AAD9IJX2"/>
<dbReference type="InterPro" id="IPR051477">
    <property type="entry name" value="Expansin_CellWall"/>
</dbReference>
<dbReference type="Gene3D" id="2.40.40.10">
    <property type="entry name" value="RlpA-like domain"/>
    <property type="match status" value="1"/>
</dbReference>
<keyword evidence="1" id="KW-0732">Signal</keyword>
<evidence type="ECO:0000313" key="5">
    <source>
        <dbReference type="Proteomes" id="UP001255856"/>
    </source>
</evidence>
<dbReference type="Proteomes" id="UP001255856">
    <property type="component" value="Unassembled WGS sequence"/>
</dbReference>
<accession>A0AAD9IJX2</accession>
<dbReference type="CDD" id="cd22271">
    <property type="entry name" value="DPBB_EXP_N-like"/>
    <property type="match status" value="1"/>
</dbReference>
<name>A0AAD9IJX2_PROWI</name>
<dbReference type="EMBL" id="JASFZW010000002">
    <property type="protein sequence ID" value="KAK2079909.1"/>
    <property type="molecule type" value="Genomic_DNA"/>
</dbReference>
<dbReference type="InterPro" id="IPR007112">
    <property type="entry name" value="Expansin/allergen_DPBB_dom"/>
</dbReference>
<keyword evidence="5" id="KW-1185">Reference proteome</keyword>